<organism evidence="5 6">
    <name type="scientific">Kaistella montana</name>
    <dbReference type="NCBI Taxonomy" id="1849733"/>
    <lineage>
        <taxon>Bacteria</taxon>
        <taxon>Pseudomonadati</taxon>
        <taxon>Bacteroidota</taxon>
        <taxon>Flavobacteriia</taxon>
        <taxon>Flavobacteriales</taxon>
        <taxon>Weeksellaceae</taxon>
        <taxon>Chryseobacterium group</taxon>
        <taxon>Kaistella</taxon>
    </lineage>
</organism>
<sequence>MTFTLIAMKQRLGFLLLLLFSLSFYGQQNQSADELFQEARTAAFDKKDYPTSIALAKQALEKSPNYTDIAVFLGRLYTWNGDEAAARNVFTELFQKDVQDEDFFLAYASLEYWNDQNDKAVEILDKGLLSHPQSEELWTLKARALSSSKKYSEAEKSVETLLAINPQNTEGRELATKINDLSAKNAVGITYNFSHFDQQFDDDWHIVGISYKRVTPIGSVILKGNYANKFATSGTQFEIEAYPRLSKTFYLYVGAGYSGDVGIFPKYRTGVSLNANLPKSFEAEIGYRQLYFSENLWMYTASVGKYYKNFWFNLRTYITPDRENISHSYTGTVRYYLKGAQDYIAFQAGTGISPEENRNNLLDTTTYKLKTYKVGAEYNFSVKKTNLFSVSAMYFNQEFRPNVKGNQFDITLGYTRKF</sequence>
<dbReference type="PANTHER" id="PTHR44943:SF8">
    <property type="entry name" value="TPR REPEAT-CONTAINING PROTEIN MJ0263"/>
    <property type="match status" value="1"/>
</dbReference>
<accession>A0ABW5KA39</accession>
<dbReference type="RefSeq" id="WP_380265193.1">
    <property type="nucleotide sequence ID" value="NZ_JBHULG010000001.1"/>
</dbReference>
<evidence type="ECO:0000256" key="3">
    <source>
        <dbReference type="SAM" id="SignalP"/>
    </source>
</evidence>
<evidence type="ECO:0000256" key="2">
    <source>
        <dbReference type="ARBA" id="ARBA00022803"/>
    </source>
</evidence>
<evidence type="ECO:0000313" key="5">
    <source>
        <dbReference type="EMBL" id="MFD2544968.1"/>
    </source>
</evidence>
<dbReference type="Proteomes" id="UP001597394">
    <property type="component" value="Unassembled WGS sequence"/>
</dbReference>
<feature type="domain" description="YaiO beta-barrel" evidence="4">
    <location>
        <begin position="184"/>
        <end position="356"/>
    </location>
</feature>
<dbReference type="NCBIfam" id="TIGR04390">
    <property type="entry name" value="OMP_YaiO_dom"/>
    <property type="match status" value="1"/>
</dbReference>
<gene>
    <name evidence="5" type="ORF">ACFSO8_05775</name>
</gene>
<name>A0ABW5KA39_9FLAO</name>
<feature type="chain" id="PRO_5046715749" evidence="3">
    <location>
        <begin position="27"/>
        <end position="418"/>
    </location>
</feature>
<protein>
    <submittedName>
        <fullName evidence="5">YaiO family outer membrane beta-barrel protein</fullName>
    </submittedName>
</protein>
<reference evidence="6" key="1">
    <citation type="journal article" date="2019" name="Int. J. Syst. Evol. Microbiol.">
        <title>The Global Catalogue of Microorganisms (GCM) 10K type strain sequencing project: providing services to taxonomists for standard genome sequencing and annotation.</title>
        <authorList>
            <consortium name="The Broad Institute Genomics Platform"/>
            <consortium name="The Broad Institute Genome Sequencing Center for Infectious Disease"/>
            <person name="Wu L."/>
            <person name="Ma J."/>
        </authorList>
    </citation>
    <scope>NUCLEOTIDE SEQUENCE [LARGE SCALE GENOMIC DNA]</scope>
    <source>
        <strain evidence="6">KCTC 52204</strain>
    </source>
</reference>
<comment type="caution">
    <text evidence="5">The sequence shown here is derived from an EMBL/GenBank/DDBJ whole genome shotgun (WGS) entry which is preliminary data.</text>
</comment>
<keyword evidence="3" id="KW-0732">Signal</keyword>
<dbReference type="EMBL" id="JBHULG010000001">
    <property type="protein sequence ID" value="MFD2544968.1"/>
    <property type="molecule type" value="Genomic_DNA"/>
</dbReference>
<evidence type="ECO:0000259" key="4">
    <source>
        <dbReference type="Pfam" id="PF19413"/>
    </source>
</evidence>
<keyword evidence="1" id="KW-0677">Repeat</keyword>
<dbReference type="InterPro" id="IPR051685">
    <property type="entry name" value="Ycf3/AcsC/BcsC/TPR_MFPF"/>
</dbReference>
<evidence type="ECO:0000313" key="6">
    <source>
        <dbReference type="Proteomes" id="UP001597394"/>
    </source>
</evidence>
<dbReference type="InterPro" id="IPR011990">
    <property type="entry name" value="TPR-like_helical_dom_sf"/>
</dbReference>
<keyword evidence="6" id="KW-1185">Reference proteome</keyword>
<dbReference type="Pfam" id="PF14559">
    <property type="entry name" value="TPR_19"/>
    <property type="match status" value="2"/>
</dbReference>
<dbReference type="Gene3D" id="1.25.40.10">
    <property type="entry name" value="Tetratricopeptide repeat domain"/>
    <property type="match status" value="1"/>
</dbReference>
<dbReference type="SUPFAM" id="SSF48452">
    <property type="entry name" value="TPR-like"/>
    <property type="match status" value="1"/>
</dbReference>
<proteinExistence type="predicted"/>
<feature type="signal peptide" evidence="3">
    <location>
        <begin position="1"/>
        <end position="26"/>
    </location>
</feature>
<dbReference type="Pfam" id="PF19413">
    <property type="entry name" value="YaiO"/>
    <property type="match status" value="1"/>
</dbReference>
<keyword evidence="2" id="KW-0802">TPR repeat</keyword>
<dbReference type="PANTHER" id="PTHR44943">
    <property type="entry name" value="CELLULOSE SYNTHASE OPERON PROTEIN C"/>
    <property type="match status" value="1"/>
</dbReference>
<dbReference type="InterPro" id="IPR030887">
    <property type="entry name" value="Beta-barrel_YaiO"/>
</dbReference>
<evidence type="ECO:0000256" key="1">
    <source>
        <dbReference type="ARBA" id="ARBA00022737"/>
    </source>
</evidence>